<dbReference type="PANTHER" id="PTHR20929:SF11">
    <property type="entry name" value="DYNEIN AXONEMAL INTERMEDIATE CHAIN 7"/>
    <property type="match status" value="1"/>
</dbReference>
<gene>
    <name evidence="5" type="primary">Casc1</name>
    <name evidence="5" type="ORF">CHAFRE_R12914</name>
</gene>
<evidence type="ECO:0000256" key="3">
    <source>
        <dbReference type="SAM" id="MobiDB-lite"/>
    </source>
</evidence>
<dbReference type="Pfam" id="PF15927">
    <property type="entry name" value="Casc1_N"/>
    <property type="match status" value="1"/>
</dbReference>
<reference evidence="5 6" key="1">
    <citation type="submission" date="2019-09" db="EMBL/GenBank/DDBJ databases">
        <title>Bird 10,000 Genomes (B10K) Project - Family phase.</title>
        <authorList>
            <person name="Zhang G."/>
        </authorList>
    </citation>
    <scope>NUCLEOTIDE SEQUENCE [LARGE SCALE GENOMIC DNA]</scope>
    <source>
        <strain evidence="5">B10K-DU-012-41</strain>
    </source>
</reference>
<dbReference type="GO" id="GO:0008017">
    <property type="term" value="F:microtubule binding"/>
    <property type="evidence" value="ECO:0007669"/>
    <property type="project" value="TreeGrafter"/>
</dbReference>
<organism evidence="5 6">
    <name type="scientific">Chaetops frenatus</name>
    <name type="common">Rufous rock-jumper</name>
    <dbReference type="NCBI Taxonomy" id="221966"/>
    <lineage>
        <taxon>Eukaryota</taxon>
        <taxon>Metazoa</taxon>
        <taxon>Chordata</taxon>
        <taxon>Craniata</taxon>
        <taxon>Vertebrata</taxon>
        <taxon>Euteleostomi</taxon>
        <taxon>Archelosauria</taxon>
        <taxon>Archosauria</taxon>
        <taxon>Dinosauria</taxon>
        <taxon>Saurischia</taxon>
        <taxon>Theropoda</taxon>
        <taxon>Coelurosauria</taxon>
        <taxon>Aves</taxon>
        <taxon>Neognathae</taxon>
        <taxon>Neoaves</taxon>
        <taxon>Telluraves</taxon>
        <taxon>Australaves</taxon>
        <taxon>Passeriformes</taxon>
        <taxon>Picathartidae</taxon>
        <taxon>Chaetops</taxon>
    </lineage>
</organism>
<evidence type="ECO:0000259" key="4">
    <source>
        <dbReference type="Pfam" id="PF15927"/>
    </source>
</evidence>
<feature type="non-terminal residue" evidence="5">
    <location>
        <position position="1"/>
    </location>
</feature>
<dbReference type="PRINTS" id="PR02043">
    <property type="entry name" value="CANCERSCCP1"/>
</dbReference>
<dbReference type="GO" id="GO:0005930">
    <property type="term" value="C:axoneme"/>
    <property type="evidence" value="ECO:0007669"/>
    <property type="project" value="TreeGrafter"/>
</dbReference>
<accession>A0A7L3DZP5</accession>
<evidence type="ECO:0000256" key="2">
    <source>
        <dbReference type="ARBA" id="ARBA00024414"/>
    </source>
</evidence>
<dbReference type="EMBL" id="VZTR01005366">
    <property type="protein sequence ID" value="NXT61806.1"/>
    <property type="molecule type" value="Genomic_DNA"/>
</dbReference>
<comment type="caution">
    <text evidence="5">The sequence shown here is derived from an EMBL/GenBank/DDBJ whole genome shotgun (WGS) entry which is preliminary data.</text>
</comment>
<evidence type="ECO:0000313" key="6">
    <source>
        <dbReference type="Proteomes" id="UP000563107"/>
    </source>
</evidence>
<keyword evidence="6" id="KW-1185">Reference proteome</keyword>
<evidence type="ECO:0000313" key="5">
    <source>
        <dbReference type="EMBL" id="NXT61806.1"/>
    </source>
</evidence>
<feature type="non-terminal residue" evidence="5">
    <location>
        <position position="446"/>
    </location>
</feature>
<dbReference type="InterPro" id="IPR031826">
    <property type="entry name" value="IC97/Casc1_N"/>
</dbReference>
<feature type="compositionally biased region" description="Basic and acidic residues" evidence="3">
    <location>
        <begin position="177"/>
        <end position="189"/>
    </location>
</feature>
<proteinExistence type="inferred from homology"/>
<dbReference type="Proteomes" id="UP000563107">
    <property type="component" value="Unassembled WGS sequence"/>
</dbReference>
<dbReference type="AlphaFoldDB" id="A0A7L3DZP5"/>
<protein>
    <recommendedName>
        <fullName evidence="2">Dynein axonemal intermediate chain 7</fullName>
    </recommendedName>
</protein>
<dbReference type="InterPro" id="IPR023247">
    <property type="entry name" value="IC97/Dnai7-like"/>
</dbReference>
<dbReference type="PANTHER" id="PTHR20929">
    <property type="entry name" value="LUNG ADENOMA SUSCEPTIBILITY 1-RELATED"/>
    <property type="match status" value="1"/>
</dbReference>
<name>A0A7L3DZP5_9PASS</name>
<sequence length="446" mass="50702">WEHYLSCDGTPDPTVPQQINTFMSLWHEDQDDDIQLVMEKGEVVLNLIEKLEFLLLEASPDEITENQRDQYQEFILQLQDLLHQKYNEATQNLLKVTSMYEDSETGNMHTVIEDKNSTFCIWVNLKKKARFKNHVFQEAGHGFDLPKSLALSSVAVRMLHTRYDHVSPLSASLKENSNNKDDTKETDDIKETEEEIEKNSEVLDVPSQGIWLFFMCSTAKVLMWSILYEEPRGREEAPKVVDLQQLGPVGGLYHIDALQLPPQAQDAGDWSMVQVLDVGLEVYPYSPGEAEDGTQAAVQITLRLPDNVIYFKVPVVARWDPAGQQWRTDGIRNITYEAERKSITFGMGAFYTVALLQDAHLNLPYQAWELQPTGVDEGLFTVTAVFATIQIQIKDNQCMLSSVVVEDEEVLSHITGKWTSPFALREALKRAGVNIFPAEYSPKYVP</sequence>
<feature type="domain" description="IC97/Casc1 N-terminal" evidence="4">
    <location>
        <begin position="1"/>
        <end position="130"/>
    </location>
</feature>
<feature type="region of interest" description="Disordered" evidence="3">
    <location>
        <begin position="170"/>
        <end position="194"/>
    </location>
</feature>
<evidence type="ECO:0000256" key="1">
    <source>
        <dbReference type="ARBA" id="ARBA00024332"/>
    </source>
</evidence>
<dbReference type="GO" id="GO:0048487">
    <property type="term" value="F:beta-tubulin binding"/>
    <property type="evidence" value="ECO:0007669"/>
    <property type="project" value="TreeGrafter"/>
</dbReference>
<comment type="similarity">
    <text evidence="1">Belongs to the DNAI7 family.</text>
</comment>